<gene>
    <name evidence="1" type="ORF">BDK51DRAFT_33214</name>
</gene>
<accession>A0A4P9VWH3</accession>
<keyword evidence="2" id="KW-1185">Reference proteome</keyword>
<name>A0A4P9VWH3_9FUNG</name>
<dbReference type="EMBL" id="ML000558">
    <property type="protein sequence ID" value="RKO84051.1"/>
    <property type="molecule type" value="Genomic_DNA"/>
</dbReference>
<evidence type="ECO:0000313" key="1">
    <source>
        <dbReference type="EMBL" id="RKO84051.1"/>
    </source>
</evidence>
<evidence type="ECO:0000313" key="2">
    <source>
        <dbReference type="Proteomes" id="UP000269721"/>
    </source>
</evidence>
<dbReference type="AlphaFoldDB" id="A0A4P9VWH3"/>
<organism evidence="1 2">
    <name type="scientific">Blyttiomyces helicus</name>
    <dbReference type="NCBI Taxonomy" id="388810"/>
    <lineage>
        <taxon>Eukaryota</taxon>
        <taxon>Fungi</taxon>
        <taxon>Fungi incertae sedis</taxon>
        <taxon>Chytridiomycota</taxon>
        <taxon>Chytridiomycota incertae sedis</taxon>
        <taxon>Chytridiomycetes</taxon>
        <taxon>Chytridiomycetes incertae sedis</taxon>
        <taxon>Blyttiomyces</taxon>
    </lineage>
</organism>
<protein>
    <submittedName>
        <fullName evidence="1">Uncharacterized protein</fullName>
    </submittedName>
</protein>
<sequence>MELGKDPKKNIATSEDDLELSAQEANNIGLAPCGFGIPETGNPALGYMASALASQLAHFRIASPPPRQAPRWPFQRTPLYHHLRPSISASVDRELADLREAGAEADFVSAAFGVRGVTPGVAGFFMAGMGIWTEFAFRAPAMILNQFSSAALVT</sequence>
<proteinExistence type="predicted"/>
<reference evidence="2" key="1">
    <citation type="journal article" date="2018" name="Nat. Microbiol.">
        <title>Leveraging single-cell genomics to expand the fungal tree of life.</title>
        <authorList>
            <person name="Ahrendt S.R."/>
            <person name="Quandt C.A."/>
            <person name="Ciobanu D."/>
            <person name="Clum A."/>
            <person name="Salamov A."/>
            <person name="Andreopoulos B."/>
            <person name="Cheng J.F."/>
            <person name="Woyke T."/>
            <person name="Pelin A."/>
            <person name="Henrissat B."/>
            <person name="Reynolds N.K."/>
            <person name="Benny G.L."/>
            <person name="Smith M.E."/>
            <person name="James T.Y."/>
            <person name="Grigoriev I.V."/>
        </authorList>
    </citation>
    <scope>NUCLEOTIDE SEQUENCE [LARGE SCALE GENOMIC DNA]</scope>
</reference>
<dbReference type="Proteomes" id="UP000269721">
    <property type="component" value="Unassembled WGS sequence"/>
</dbReference>